<reference evidence="2 3" key="1">
    <citation type="journal article" date="2019" name="Commun. Biol.">
        <title>The bagworm genome reveals a unique fibroin gene that provides high tensile strength.</title>
        <authorList>
            <person name="Kono N."/>
            <person name="Nakamura H."/>
            <person name="Ohtoshi R."/>
            <person name="Tomita M."/>
            <person name="Numata K."/>
            <person name="Arakawa K."/>
        </authorList>
    </citation>
    <scope>NUCLEOTIDE SEQUENCE [LARGE SCALE GENOMIC DNA]</scope>
</reference>
<accession>A0A4C1ZNL9</accession>
<dbReference type="EMBL" id="BGZK01001949">
    <property type="protein sequence ID" value="GBP88664.1"/>
    <property type="molecule type" value="Genomic_DNA"/>
</dbReference>
<evidence type="ECO:0000313" key="3">
    <source>
        <dbReference type="Proteomes" id="UP000299102"/>
    </source>
</evidence>
<protein>
    <submittedName>
        <fullName evidence="2">Uncharacterized protein</fullName>
    </submittedName>
</protein>
<feature type="region of interest" description="Disordered" evidence="1">
    <location>
        <begin position="1"/>
        <end position="29"/>
    </location>
</feature>
<dbReference type="Proteomes" id="UP000299102">
    <property type="component" value="Unassembled WGS sequence"/>
</dbReference>
<proteinExistence type="predicted"/>
<sequence>MLASPPFRLTRLSRPDNPEGGRRRYRSRQKSTPTLFLRFDVILSRNKIVIARCKIRRQFQAALATIGIQLNYRDYRRSESAHLGDAELAKLMSRVLAPRRRDPPALIRAVLTFITLAAAPE</sequence>
<evidence type="ECO:0000256" key="1">
    <source>
        <dbReference type="SAM" id="MobiDB-lite"/>
    </source>
</evidence>
<dbReference type="AlphaFoldDB" id="A0A4C1ZNL9"/>
<organism evidence="2 3">
    <name type="scientific">Eumeta variegata</name>
    <name type="common">Bagworm moth</name>
    <name type="synonym">Eumeta japonica</name>
    <dbReference type="NCBI Taxonomy" id="151549"/>
    <lineage>
        <taxon>Eukaryota</taxon>
        <taxon>Metazoa</taxon>
        <taxon>Ecdysozoa</taxon>
        <taxon>Arthropoda</taxon>
        <taxon>Hexapoda</taxon>
        <taxon>Insecta</taxon>
        <taxon>Pterygota</taxon>
        <taxon>Neoptera</taxon>
        <taxon>Endopterygota</taxon>
        <taxon>Lepidoptera</taxon>
        <taxon>Glossata</taxon>
        <taxon>Ditrysia</taxon>
        <taxon>Tineoidea</taxon>
        <taxon>Psychidae</taxon>
        <taxon>Oiketicinae</taxon>
        <taxon>Eumeta</taxon>
    </lineage>
</organism>
<gene>
    <name evidence="2" type="ORF">EVAR_66691_1</name>
</gene>
<name>A0A4C1ZNL9_EUMVA</name>
<feature type="compositionally biased region" description="Basic and acidic residues" evidence="1">
    <location>
        <begin position="13"/>
        <end position="22"/>
    </location>
</feature>
<comment type="caution">
    <text evidence="2">The sequence shown here is derived from an EMBL/GenBank/DDBJ whole genome shotgun (WGS) entry which is preliminary data.</text>
</comment>
<evidence type="ECO:0000313" key="2">
    <source>
        <dbReference type="EMBL" id="GBP88664.1"/>
    </source>
</evidence>
<keyword evidence="3" id="KW-1185">Reference proteome</keyword>